<dbReference type="AlphaFoldDB" id="A0A219AQ97"/>
<keyword evidence="2" id="KW-1185">Reference proteome</keyword>
<gene>
    <name evidence="1" type="ORF">VFPPC_18054</name>
</gene>
<dbReference type="GeneID" id="33936927"/>
<dbReference type="KEGG" id="pchm:VFPPC_18054"/>
<sequence length="91" mass="10171">MNRMALREMGVPEWRRTTAKEKALPRHFGLVLGGLTSSNLGKRCSQLQSKLEDIRRTVSHGHRSPLKLVQPNGLGRIGPGSHFLMAGWQVE</sequence>
<comment type="caution">
    <text evidence="1">The sequence shown here is derived from an EMBL/GenBank/DDBJ whole genome shotgun (WGS) entry which is preliminary data.</text>
</comment>
<proteinExistence type="predicted"/>
<evidence type="ECO:0000313" key="1">
    <source>
        <dbReference type="EMBL" id="OWT42799.1"/>
    </source>
</evidence>
<dbReference type="RefSeq" id="XP_022285274.1">
    <property type="nucleotide sequence ID" value="XM_022429714.1"/>
</dbReference>
<dbReference type="Proteomes" id="UP000078397">
    <property type="component" value="Unassembled WGS sequence"/>
</dbReference>
<protein>
    <submittedName>
        <fullName evidence="1">Uncharacterized protein</fullName>
    </submittedName>
</protein>
<evidence type="ECO:0000313" key="2">
    <source>
        <dbReference type="Proteomes" id="UP000078397"/>
    </source>
</evidence>
<dbReference type="EMBL" id="LSBJ02000006">
    <property type="protein sequence ID" value="OWT42799.1"/>
    <property type="molecule type" value="Genomic_DNA"/>
</dbReference>
<organism evidence="1 2">
    <name type="scientific">Pochonia chlamydosporia 170</name>
    <dbReference type="NCBI Taxonomy" id="1380566"/>
    <lineage>
        <taxon>Eukaryota</taxon>
        <taxon>Fungi</taxon>
        <taxon>Dikarya</taxon>
        <taxon>Ascomycota</taxon>
        <taxon>Pezizomycotina</taxon>
        <taxon>Sordariomycetes</taxon>
        <taxon>Hypocreomycetidae</taxon>
        <taxon>Hypocreales</taxon>
        <taxon>Clavicipitaceae</taxon>
        <taxon>Pochonia</taxon>
    </lineage>
</organism>
<reference evidence="1 2" key="1">
    <citation type="journal article" date="2016" name="PLoS Pathog.">
        <title>Biosynthesis of antibiotic leucinostatins in bio-control fungus Purpureocillium lilacinum and their inhibition on phytophthora revealed by genome mining.</title>
        <authorList>
            <person name="Wang G."/>
            <person name="Liu Z."/>
            <person name="Lin R."/>
            <person name="Li E."/>
            <person name="Mao Z."/>
            <person name="Ling J."/>
            <person name="Yang Y."/>
            <person name="Yin W.B."/>
            <person name="Xie B."/>
        </authorList>
    </citation>
    <scope>NUCLEOTIDE SEQUENCE [LARGE SCALE GENOMIC DNA]</scope>
    <source>
        <strain evidence="1">170</strain>
    </source>
</reference>
<accession>A0A219AQ97</accession>
<name>A0A219AQ97_METCM</name>